<dbReference type="Proteomes" id="UP000078148">
    <property type="component" value="Plasmid unnamed1"/>
</dbReference>
<reference evidence="1 2" key="1">
    <citation type="journal article" date="2016" name="Int. J. Syst. Evol. Microbiol.">
        <title>Paenibacillus damxungensis sp. nov., isolated from raw yak (Bos grunniens) milk.</title>
        <authorList>
            <person name="Wu Z."/>
            <person name="Gao C."/>
            <person name="Han J."/>
            <person name="Liu Z."/>
        </authorList>
    </citation>
    <scope>NUCLEOTIDE SEQUENCE [LARGE SCALE GENOMIC DNA]</scope>
    <source>
        <strain evidence="1 2">BD3526</strain>
        <plasmid evidence="1 2">unnamed1</plasmid>
    </source>
</reference>
<dbReference type="RefSeq" id="WP_087071402.1">
    <property type="nucleotide sequence ID" value="NZ_CP021170.1"/>
</dbReference>
<name>A0A1X9T499_9BACL</name>
<dbReference type="AlphaFoldDB" id="A0A1X9T499"/>
<proteinExistence type="predicted"/>
<dbReference type="KEGG" id="pbv:AR543_p0088"/>
<evidence type="ECO:0000313" key="2">
    <source>
        <dbReference type="Proteomes" id="UP000078148"/>
    </source>
</evidence>
<accession>A0A1X9T499</accession>
<dbReference type="OrthoDB" id="2555814at2"/>
<gene>
    <name evidence="1" type="ORF">AR543_p0088</name>
</gene>
<sequence length="330" mass="37718">MHTSLCTKEQILEQASKENIPLSSFMFDKYVSWGLLRSSLRSKGYHGTEPATYAQAMDAIRLIHQLVKHRHITKKDTLFVLYWAGLPVRTPILMNKLYDYQQQFQARLITAVENISSGSAFEESLKEIIKEEILMSFTTPRGGRPKKSDQERMNAEIEARKEAALQAELFLEGFKTLGYIAFPLIAKFVGDPKLQNTDMEEFLKQQAMFQLETWLQPTTFTRQNNEEILENVVQWIRSYAAALAAAPFLHSPAGEGIRELLSLPFFTANPAGCRLLIFLLMASGLAPMIVDYLSTPGRLQKWEDFCKQLNEQMVLKNQPKWQSSSLFPVK</sequence>
<keyword evidence="2" id="KW-1185">Reference proteome</keyword>
<dbReference type="EMBL" id="CP021170">
    <property type="protein sequence ID" value="ARR10696.1"/>
    <property type="molecule type" value="Genomic_DNA"/>
</dbReference>
<evidence type="ECO:0000313" key="1">
    <source>
        <dbReference type="EMBL" id="ARR10696.1"/>
    </source>
</evidence>
<organism evidence="1 2">
    <name type="scientific">Paenibacillus bovis</name>
    <dbReference type="NCBI Taxonomy" id="1616788"/>
    <lineage>
        <taxon>Bacteria</taxon>
        <taxon>Bacillati</taxon>
        <taxon>Bacillota</taxon>
        <taxon>Bacilli</taxon>
        <taxon>Bacillales</taxon>
        <taxon>Paenibacillaceae</taxon>
        <taxon>Paenibacillus</taxon>
    </lineage>
</organism>
<keyword evidence="1" id="KW-0614">Plasmid</keyword>
<protein>
    <submittedName>
        <fullName evidence="1">Uncharacterized protein</fullName>
    </submittedName>
</protein>
<geneLocation type="plasmid" evidence="1 2">
    <name>unnamed1</name>
</geneLocation>